<feature type="compositionally biased region" description="Polar residues" evidence="1">
    <location>
        <begin position="110"/>
        <end position="123"/>
    </location>
</feature>
<accession>A0AAN6RKK3</accession>
<evidence type="ECO:0000313" key="3">
    <source>
        <dbReference type="Proteomes" id="UP001280581"/>
    </source>
</evidence>
<dbReference type="AlphaFoldDB" id="A0AAN6RKK3"/>
<dbReference type="EMBL" id="WVTA01000001">
    <property type="protein sequence ID" value="KAK3216650.1"/>
    <property type="molecule type" value="Genomic_DNA"/>
</dbReference>
<feature type="region of interest" description="Disordered" evidence="1">
    <location>
        <begin position="110"/>
        <end position="148"/>
    </location>
</feature>
<dbReference type="Proteomes" id="UP001280581">
    <property type="component" value="Unassembled WGS sequence"/>
</dbReference>
<comment type="caution">
    <text evidence="2">The sequence shown here is derived from an EMBL/GenBank/DDBJ whole genome shotgun (WGS) entry which is preliminary data.</text>
</comment>
<keyword evidence="3" id="KW-1185">Reference proteome</keyword>
<evidence type="ECO:0000313" key="2">
    <source>
        <dbReference type="EMBL" id="KAK3216650.1"/>
    </source>
</evidence>
<feature type="compositionally biased region" description="Low complexity" evidence="1">
    <location>
        <begin position="132"/>
        <end position="148"/>
    </location>
</feature>
<name>A0AAN6RKK3_9PLEO</name>
<protein>
    <submittedName>
        <fullName evidence="2">Uncharacterized protein</fullName>
    </submittedName>
</protein>
<proteinExistence type="predicted"/>
<reference evidence="2 3" key="1">
    <citation type="submission" date="2021-02" db="EMBL/GenBank/DDBJ databases">
        <title>Genome assembly of Pseudopithomyces chartarum.</title>
        <authorList>
            <person name="Jauregui R."/>
            <person name="Singh J."/>
            <person name="Voisey C."/>
        </authorList>
    </citation>
    <scope>NUCLEOTIDE SEQUENCE [LARGE SCALE GENOMIC DNA]</scope>
    <source>
        <strain evidence="2 3">AGR01</strain>
    </source>
</reference>
<dbReference type="InterPro" id="IPR009737">
    <property type="entry name" value="Aim32/Apd1-like"/>
</dbReference>
<organism evidence="2 3">
    <name type="scientific">Pseudopithomyces chartarum</name>
    <dbReference type="NCBI Taxonomy" id="1892770"/>
    <lineage>
        <taxon>Eukaryota</taxon>
        <taxon>Fungi</taxon>
        <taxon>Dikarya</taxon>
        <taxon>Ascomycota</taxon>
        <taxon>Pezizomycotina</taxon>
        <taxon>Dothideomycetes</taxon>
        <taxon>Pleosporomycetidae</taxon>
        <taxon>Pleosporales</taxon>
        <taxon>Massarineae</taxon>
        <taxon>Didymosphaeriaceae</taxon>
        <taxon>Pseudopithomyces</taxon>
    </lineage>
</organism>
<dbReference type="Pfam" id="PF06999">
    <property type="entry name" value="Suc_Fer-like"/>
    <property type="match status" value="1"/>
</dbReference>
<gene>
    <name evidence="2" type="ORF">GRF29_1g549010</name>
</gene>
<evidence type="ECO:0000256" key="1">
    <source>
        <dbReference type="SAM" id="MobiDB-lite"/>
    </source>
</evidence>
<sequence length="169" mass="17811">MAPYAEHVVVCTGKEDWTSRIEDEESPSGDFVRGLKGEIGRGGKSFDPFTNILTTLSSLPPSPTPSTTSILLFPTFLKIPSIPHNPQSYSLLSTAYLKAHTLHPSHAPLSSAQKAALTRNPSLASDLPSPIPITTPQSSSAATAPATPAAASWVPFYNPASSKSSARRG</sequence>